<dbReference type="Gene3D" id="2.40.30.130">
    <property type="match status" value="1"/>
</dbReference>
<dbReference type="PANTHER" id="PTHR43462:SF1">
    <property type="entry name" value="ALANYL-TRNA EDITING PROTEIN AARSD1"/>
    <property type="match status" value="1"/>
</dbReference>
<comment type="cofactor">
    <cofactor evidence="1">
        <name>Zn(2+)</name>
        <dbReference type="ChEBI" id="CHEBI:29105"/>
    </cofactor>
</comment>
<dbReference type="InterPro" id="IPR018165">
    <property type="entry name" value="Ala-tRNA-synth_IIc_core"/>
</dbReference>
<evidence type="ECO:0000313" key="8">
    <source>
        <dbReference type="Proteomes" id="UP001370348"/>
    </source>
</evidence>
<dbReference type="InterPro" id="IPR012947">
    <property type="entry name" value="tRNA_SAD"/>
</dbReference>
<feature type="compositionally biased region" description="Basic and acidic residues" evidence="5">
    <location>
        <begin position="397"/>
        <end position="414"/>
    </location>
</feature>
<dbReference type="InterPro" id="IPR009000">
    <property type="entry name" value="Transl_B-barrel_sf"/>
</dbReference>
<feature type="domain" description="Alanyl-transfer RNA synthetases family profile" evidence="6">
    <location>
        <begin position="1"/>
        <end position="262"/>
    </location>
</feature>
<evidence type="ECO:0000256" key="3">
    <source>
        <dbReference type="ARBA" id="ARBA00022723"/>
    </source>
</evidence>
<dbReference type="InterPro" id="IPR051335">
    <property type="entry name" value="Alanyl-tRNA_Editing_Enzymes"/>
</dbReference>
<evidence type="ECO:0000256" key="2">
    <source>
        <dbReference type="ARBA" id="ARBA00004496"/>
    </source>
</evidence>
<gene>
    <name evidence="7" type="ORF">LZC94_01050</name>
</gene>
<dbReference type="EMBL" id="CP089984">
    <property type="protein sequence ID" value="WXB15867.1"/>
    <property type="molecule type" value="Genomic_DNA"/>
</dbReference>
<dbReference type="SUPFAM" id="SSF50447">
    <property type="entry name" value="Translation proteins"/>
    <property type="match status" value="1"/>
</dbReference>
<organism evidence="7 8">
    <name type="scientific">Pendulispora albinea</name>
    <dbReference type="NCBI Taxonomy" id="2741071"/>
    <lineage>
        <taxon>Bacteria</taxon>
        <taxon>Pseudomonadati</taxon>
        <taxon>Myxococcota</taxon>
        <taxon>Myxococcia</taxon>
        <taxon>Myxococcales</taxon>
        <taxon>Sorangiineae</taxon>
        <taxon>Pendulisporaceae</taxon>
        <taxon>Pendulispora</taxon>
    </lineage>
</organism>
<dbReference type="RefSeq" id="WP_394825501.1">
    <property type="nucleotide sequence ID" value="NZ_CP089984.1"/>
</dbReference>
<keyword evidence="8" id="KW-1185">Reference proteome</keyword>
<name>A0ABZ2M389_9BACT</name>
<dbReference type="SUPFAM" id="SSF55186">
    <property type="entry name" value="ThrRS/AlaRS common domain"/>
    <property type="match status" value="1"/>
</dbReference>
<evidence type="ECO:0000313" key="7">
    <source>
        <dbReference type="EMBL" id="WXB15867.1"/>
    </source>
</evidence>
<comment type="subcellular location">
    <subcellularLocation>
        <location evidence="2">Cytoplasm</location>
    </subcellularLocation>
</comment>
<dbReference type="SMART" id="SM00863">
    <property type="entry name" value="tRNA_SAD"/>
    <property type="match status" value="1"/>
</dbReference>
<evidence type="ECO:0000256" key="5">
    <source>
        <dbReference type="SAM" id="MobiDB-lite"/>
    </source>
</evidence>
<dbReference type="Gene3D" id="3.30.980.10">
    <property type="entry name" value="Threonyl-trna Synthetase, Chain A, domain 2"/>
    <property type="match status" value="1"/>
</dbReference>
<evidence type="ECO:0000256" key="4">
    <source>
        <dbReference type="ARBA" id="ARBA00022833"/>
    </source>
</evidence>
<evidence type="ECO:0000259" key="6">
    <source>
        <dbReference type="PROSITE" id="PS50860"/>
    </source>
</evidence>
<dbReference type="Pfam" id="PF07973">
    <property type="entry name" value="tRNA_SAD"/>
    <property type="match status" value="1"/>
</dbReference>
<keyword evidence="4" id="KW-0862">Zinc</keyword>
<dbReference type="Gene3D" id="3.10.310.40">
    <property type="match status" value="1"/>
</dbReference>
<sequence length="429" mass="46602">MTAPSPTKKLYWDDPFATTFEARPSASTFQGRPSIVLDRTLFYPEAGGQLADRGILVVTPGASGEADGDAELSIVDVQVDDDGVIHHLCDQAAGATLERIARASHVRGAIQWDRRRDHMAQHTAQHMLSQALVQAADADTVSARLGATSCTIDIDVPNVDERDLARAEDRVNTVIRDDVIVRQLFPTDQELAALVLRRAPKVSSGIRLIEVEGFDLTPCGGTHCTRTGQIGVVRITSVERYKGKIRLSFHAAGRALIDMRDKERALSSLARDLTCGPLDVTTAVDKLRAELKARTEALTQVRGELAGFIAERALAEHAPRTGTNTVIALLRENDDLTMLRTLSGKLTARADVIALTGTIDRDSRDLIVIVQRGANADFDCGTWFKTTAKSLGGRGGGNKERAEGRFPPARRFEDLVNALPTRQDERVAG</sequence>
<dbReference type="PANTHER" id="PTHR43462">
    <property type="entry name" value="ALANYL-TRNA EDITING PROTEIN"/>
    <property type="match status" value="1"/>
</dbReference>
<protein>
    <submittedName>
        <fullName evidence="7">DHHA1 domain-containing protein</fullName>
    </submittedName>
</protein>
<accession>A0ABZ2M389</accession>
<keyword evidence="3" id="KW-0479">Metal-binding</keyword>
<dbReference type="InterPro" id="IPR018163">
    <property type="entry name" value="Thr/Ala-tRNA-synth_IIc_edit"/>
</dbReference>
<reference evidence="7 8" key="1">
    <citation type="submission" date="2021-12" db="EMBL/GenBank/DDBJ databases">
        <title>Discovery of the Pendulisporaceae a myxobacterial family with distinct sporulation behavior and unique specialized metabolism.</title>
        <authorList>
            <person name="Garcia R."/>
            <person name="Popoff A."/>
            <person name="Bader C.D."/>
            <person name="Loehr J."/>
            <person name="Walesch S."/>
            <person name="Walt C."/>
            <person name="Boldt J."/>
            <person name="Bunk B."/>
            <person name="Haeckl F.J.F.P.J."/>
            <person name="Gunesch A.P."/>
            <person name="Birkelbach J."/>
            <person name="Nuebel U."/>
            <person name="Pietschmann T."/>
            <person name="Bach T."/>
            <person name="Mueller R."/>
        </authorList>
    </citation>
    <scope>NUCLEOTIDE SEQUENCE [LARGE SCALE GENOMIC DNA]</scope>
    <source>
        <strain evidence="7 8">MSr11954</strain>
    </source>
</reference>
<dbReference type="Proteomes" id="UP001370348">
    <property type="component" value="Chromosome"/>
</dbReference>
<evidence type="ECO:0000256" key="1">
    <source>
        <dbReference type="ARBA" id="ARBA00001947"/>
    </source>
</evidence>
<dbReference type="PROSITE" id="PS50860">
    <property type="entry name" value="AA_TRNA_LIGASE_II_ALA"/>
    <property type="match status" value="1"/>
</dbReference>
<proteinExistence type="predicted"/>
<feature type="region of interest" description="Disordered" evidence="5">
    <location>
        <begin position="389"/>
        <end position="429"/>
    </location>
</feature>